<evidence type="ECO:0000256" key="7">
    <source>
        <dbReference type="SAM" id="MobiDB-lite"/>
    </source>
</evidence>
<dbReference type="RefSeq" id="XP_013756704.1">
    <property type="nucleotide sequence ID" value="XM_013901250.1"/>
</dbReference>
<dbReference type="eggNOG" id="KOG1871">
    <property type="taxonomic scope" value="Eukaryota"/>
</dbReference>
<dbReference type="InterPro" id="IPR001394">
    <property type="entry name" value="Peptidase_C19_UCH"/>
</dbReference>
<gene>
    <name evidence="9" type="ORF">AMSG_06626</name>
</gene>
<sequence>MSTVFLASFTCAQEPDSSSVGKVGPAVACYPRDGTPPMAGASGGGGRQAPAHNGGTAVGGMAMANSPAAGGMINFAATGMPPAAAQAGHGMAGSPPAVAHHGSMASPLGSPNAGGGELWAIPSMPGMAAASMQPLAAAMGMPGVLGMHGAAGMVPGMGMPGPMYSGMPAYGMNPNIHHRRMQQHQFQMAQAQAQAHAQAQAQAQAQQAQAQAHAQAQAQAQAQAARDAENAQAAVAAAAQAAAQATAAEAGEAEPDGAQSNSAKADASGKARPGPSTVRSGLANSAWSKGAPKAWSQVAAGGIKPAATAASVTAASSAAAHKNAATAGARVQAASSLVPGVEVRALIPRLRELIHSAKLHTQYLSVTRKVWSGMINTDNFCYAHSMLQALMGMPMFYDLVHQLYPAYDIVEWESTPIIYMLLSLDADMLCKESSTTVAVSTARQRKAKSRGRRRGRGGVPGSAPASDGSSAGAEGAAGATARVGEAASSTAVQFEVAEAFNPEYVRDAVSLFVAKYAGDMAGSTVTHQHDAQEWLTFVLHSLHEEFLLAGGLADTSDDGDGWSEVSKGGRAAEVSRTASRDITLISQLFAGTTKSTRSGGGQASLVTLQPFWTVQLYVADHDSVRDCLASFAGSELIEGYVDKRTGRETRVTNDTSFHTLPPILIFSLKRFTYNKAGGPIKIVRPIKFEHELTIPKNLCSESLKSSLISREATTSPTSG</sequence>
<keyword evidence="4" id="KW-0833">Ubl conjugation pathway</keyword>
<dbReference type="GO" id="GO:0005829">
    <property type="term" value="C:cytosol"/>
    <property type="evidence" value="ECO:0007669"/>
    <property type="project" value="TreeGrafter"/>
</dbReference>
<keyword evidence="10" id="KW-1185">Reference proteome</keyword>
<evidence type="ECO:0000259" key="8">
    <source>
        <dbReference type="PROSITE" id="PS50235"/>
    </source>
</evidence>
<dbReference type="EC" id="3.4.19.12" evidence="2"/>
<dbReference type="InterPro" id="IPR028889">
    <property type="entry name" value="USP"/>
</dbReference>
<evidence type="ECO:0000313" key="9">
    <source>
        <dbReference type="EMBL" id="KNC50738.1"/>
    </source>
</evidence>
<evidence type="ECO:0000313" key="10">
    <source>
        <dbReference type="Proteomes" id="UP000054408"/>
    </source>
</evidence>
<evidence type="ECO:0000256" key="2">
    <source>
        <dbReference type="ARBA" id="ARBA00012759"/>
    </source>
</evidence>
<dbReference type="Proteomes" id="UP000054408">
    <property type="component" value="Unassembled WGS sequence"/>
</dbReference>
<evidence type="ECO:0000256" key="5">
    <source>
        <dbReference type="ARBA" id="ARBA00022801"/>
    </source>
</evidence>
<dbReference type="STRING" id="461836.A0A0L0DHF2"/>
<keyword evidence="3 9" id="KW-0645">Protease</keyword>
<dbReference type="GO" id="GO:0005634">
    <property type="term" value="C:nucleus"/>
    <property type="evidence" value="ECO:0007669"/>
    <property type="project" value="TreeGrafter"/>
</dbReference>
<evidence type="ECO:0000256" key="6">
    <source>
        <dbReference type="ARBA" id="ARBA00022807"/>
    </source>
</evidence>
<reference evidence="9 10" key="1">
    <citation type="submission" date="2010-05" db="EMBL/GenBank/DDBJ databases">
        <title>The Genome Sequence of Thecamonas trahens ATCC 50062.</title>
        <authorList>
            <consortium name="The Broad Institute Genome Sequencing Platform"/>
            <person name="Russ C."/>
            <person name="Cuomo C."/>
            <person name="Shea T."/>
            <person name="Young S.K."/>
            <person name="Zeng Q."/>
            <person name="Koehrsen M."/>
            <person name="Haas B."/>
            <person name="Borodovsky M."/>
            <person name="Guigo R."/>
            <person name="Alvarado L."/>
            <person name="Berlin A."/>
            <person name="Bochicchio J."/>
            <person name="Borenstein D."/>
            <person name="Chapman S."/>
            <person name="Chen Z."/>
            <person name="Freedman E."/>
            <person name="Gellesch M."/>
            <person name="Goldberg J."/>
            <person name="Griggs A."/>
            <person name="Gujja S."/>
            <person name="Heilman E."/>
            <person name="Heiman D."/>
            <person name="Hepburn T."/>
            <person name="Howarth C."/>
            <person name="Jen D."/>
            <person name="Larson L."/>
            <person name="Mehta T."/>
            <person name="Park D."/>
            <person name="Pearson M."/>
            <person name="Roberts A."/>
            <person name="Saif S."/>
            <person name="Shenoy N."/>
            <person name="Sisk P."/>
            <person name="Stolte C."/>
            <person name="Sykes S."/>
            <person name="Thomson T."/>
            <person name="Walk T."/>
            <person name="White J."/>
            <person name="Yandava C."/>
            <person name="Burger G."/>
            <person name="Gray M.W."/>
            <person name="Holland P.W.H."/>
            <person name="King N."/>
            <person name="Lang F.B.F."/>
            <person name="Roger A.J."/>
            <person name="Ruiz-Trillo I."/>
            <person name="Lander E."/>
            <person name="Nusbaum C."/>
        </authorList>
    </citation>
    <scope>NUCLEOTIDE SEQUENCE [LARGE SCALE GENOMIC DNA]</scope>
    <source>
        <strain evidence="9 10">ATCC 50062</strain>
    </source>
</reference>
<accession>A0A0L0DHF2</accession>
<evidence type="ECO:0000256" key="1">
    <source>
        <dbReference type="ARBA" id="ARBA00000707"/>
    </source>
</evidence>
<feature type="region of interest" description="Disordered" evidence="7">
    <location>
        <begin position="440"/>
        <end position="476"/>
    </location>
</feature>
<feature type="domain" description="USP" evidence="8">
    <location>
        <begin position="372"/>
        <end position="719"/>
    </location>
</feature>
<dbReference type="PANTHER" id="PTHR24006:SF687">
    <property type="entry name" value="UBIQUITIN CARBOXYL-TERMINAL HYDROLASE 10"/>
    <property type="match status" value="1"/>
</dbReference>
<dbReference type="GO" id="GO:0004843">
    <property type="term" value="F:cysteine-type deubiquitinase activity"/>
    <property type="evidence" value="ECO:0007669"/>
    <property type="project" value="UniProtKB-EC"/>
</dbReference>
<dbReference type="SUPFAM" id="SSF54001">
    <property type="entry name" value="Cysteine proteinases"/>
    <property type="match status" value="1"/>
</dbReference>
<dbReference type="PROSITE" id="PS50235">
    <property type="entry name" value="USP_3"/>
    <property type="match status" value="1"/>
</dbReference>
<proteinExistence type="predicted"/>
<evidence type="ECO:0000256" key="3">
    <source>
        <dbReference type="ARBA" id="ARBA00022670"/>
    </source>
</evidence>
<keyword evidence="5" id="KW-0378">Hydrolase</keyword>
<dbReference type="CDD" id="cd02257">
    <property type="entry name" value="Peptidase_C19"/>
    <property type="match status" value="1"/>
</dbReference>
<dbReference type="Gene3D" id="3.90.70.10">
    <property type="entry name" value="Cysteine proteinases"/>
    <property type="match status" value="1"/>
</dbReference>
<comment type="catalytic activity">
    <reaction evidence="1">
        <text>Thiol-dependent hydrolysis of ester, thioester, amide, peptide and isopeptide bonds formed by the C-terminal Gly of ubiquitin (a 76-residue protein attached to proteins as an intracellular targeting signal).</text>
        <dbReference type="EC" id="3.4.19.12"/>
    </reaction>
</comment>
<dbReference type="OrthoDB" id="429671at2759"/>
<dbReference type="GeneID" id="25565741"/>
<keyword evidence="6" id="KW-0788">Thiol protease</keyword>
<dbReference type="PANTHER" id="PTHR24006">
    <property type="entry name" value="UBIQUITIN CARBOXYL-TERMINAL HYDROLASE"/>
    <property type="match status" value="1"/>
</dbReference>
<dbReference type="GO" id="GO:0006508">
    <property type="term" value="P:proteolysis"/>
    <property type="evidence" value="ECO:0007669"/>
    <property type="project" value="UniProtKB-KW"/>
</dbReference>
<dbReference type="InterPro" id="IPR050164">
    <property type="entry name" value="Peptidase_C19"/>
</dbReference>
<dbReference type="InterPro" id="IPR038765">
    <property type="entry name" value="Papain-like_cys_pep_sf"/>
</dbReference>
<dbReference type="GO" id="GO:0016579">
    <property type="term" value="P:protein deubiquitination"/>
    <property type="evidence" value="ECO:0007669"/>
    <property type="project" value="InterPro"/>
</dbReference>
<dbReference type="AlphaFoldDB" id="A0A0L0DHF2"/>
<organism evidence="9 10">
    <name type="scientific">Thecamonas trahens ATCC 50062</name>
    <dbReference type="NCBI Taxonomy" id="461836"/>
    <lineage>
        <taxon>Eukaryota</taxon>
        <taxon>Apusozoa</taxon>
        <taxon>Apusomonadida</taxon>
        <taxon>Apusomonadidae</taxon>
        <taxon>Thecamonas</taxon>
    </lineage>
</organism>
<dbReference type="Pfam" id="PF00443">
    <property type="entry name" value="UCH"/>
    <property type="match status" value="1"/>
</dbReference>
<feature type="compositionally biased region" description="Basic residues" evidence="7">
    <location>
        <begin position="443"/>
        <end position="456"/>
    </location>
</feature>
<feature type="region of interest" description="Disordered" evidence="7">
    <location>
        <begin position="247"/>
        <end position="285"/>
    </location>
</feature>
<evidence type="ECO:0000256" key="4">
    <source>
        <dbReference type="ARBA" id="ARBA00022786"/>
    </source>
</evidence>
<feature type="compositionally biased region" description="Low complexity" evidence="7">
    <location>
        <begin position="461"/>
        <end position="476"/>
    </location>
</feature>
<protein>
    <recommendedName>
        <fullName evidence="2">ubiquitinyl hydrolase 1</fullName>
        <ecNumber evidence="2">3.4.19.12</ecNumber>
    </recommendedName>
</protein>
<dbReference type="EMBL" id="GL349462">
    <property type="protein sequence ID" value="KNC50738.1"/>
    <property type="molecule type" value="Genomic_DNA"/>
</dbReference>
<name>A0A0L0DHF2_THETB</name>